<dbReference type="Pfam" id="PF02108">
    <property type="entry name" value="FliH"/>
    <property type="match status" value="1"/>
</dbReference>
<evidence type="ECO:0000256" key="4">
    <source>
        <dbReference type="ARBA" id="ARBA00022795"/>
    </source>
</evidence>
<organism evidence="8 9">
    <name type="scientific">Tumebacillus algifaecis</name>
    <dbReference type="NCBI Taxonomy" id="1214604"/>
    <lineage>
        <taxon>Bacteria</taxon>
        <taxon>Bacillati</taxon>
        <taxon>Bacillota</taxon>
        <taxon>Bacilli</taxon>
        <taxon>Bacillales</taxon>
        <taxon>Alicyclobacillaceae</taxon>
        <taxon>Tumebacillus</taxon>
    </lineage>
</organism>
<feature type="domain" description="Flagellar assembly protein FliH/Type III secretion system HrpE" evidence="7">
    <location>
        <begin position="128"/>
        <end position="242"/>
    </location>
</feature>
<dbReference type="GO" id="GO:0044781">
    <property type="term" value="P:bacterial-type flagellum organization"/>
    <property type="evidence" value="ECO:0007669"/>
    <property type="project" value="UniProtKB-KW"/>
</dbReference>
<dbReference type="KEGG" id="tab:CIG75_12055"/>
<dbReference type="AlphaFoldDB" id="A0A223D225"/>
<name>A0A223D225_9BACL</name>
<dbReference type="InterPro" id="IPR051472">
    <property type="entry name" value="T3SS_Stator/FliH"/>
</dbReference>
<keyword evidence="5" id="KW-0653">Protein transport</keyword>
<proteinExistence type="inferred from homology"/>
<dbReference type="GO" id="GO:0005829">
    <property type="term" value="C:cytosol"/>
    <property type="evidence" value="ECO:0007669"/>
    <property type="project" value="TreeGrafter"/>
</dbReference>
<reference evidence="8 9" key="1">
    <citation type="journal article" date="2015" name="Int. J. Syst. Evol. Microbiol.">
        <title>Tumebacillus algifaecis sp. nov., isolated from decomposing algal scum.</title>
        <authorList>
            <person name="Wu Y.F."/>
            <person name="Zhang B."/>
            <person name="Xing P."/>
            <person name="Wu Q.L."/>
            <person name="Liu S.J."/>
        </authorList>
    </citation>
    <scope>NUCLEOTIDE SEQUENCE [LARGE SCALE GENOMIC DNA]</scope>
    <source>
        <strain evidence="8 9">THMBR28</strain>
    </source>
</reference>
<dbReference type="Proteomes" id="UP000214688">
    <property type="component" value="Chromosome"/>
</dbReference>
<evidence type="ECO:0000313" key="9">
    <source>
        <dbReference type="Proteomes" id="UP000214688"/>
    </source>
</evidence>
<protein>
    <recommendedName>
        <fullName evidence="7">Flagellar assembly protein FliH/Type III secretion system HrpE domain-containing protein</fullName>
    </recommendedName>
</protein>
<dbReference type="RefSeq" id="WP_094236893.1">
    <property type="nucleotide sequence ID" value="NZ_CP022657.1"/>
</dbReference>
<evidence type="ECO:0000259" key="7">
    <source>
        <dbReference type="Pfam" id="PF02108"/>
    </source>
</evidence>
<dbReference type="InterPro" id="IPR018035">
    <property type="entry name" value="Flagellar_FliH/T3SS_HrpE"/>
</dbReference>
<dbReference type="SUPFAM" id="SSF160527">
    <property type="entry name" value="V-type ATPase subunit E-like"/>
    <property type="match status" value="1"/>
</dbReference>
<keyword evidence="6" id="KW-1006">Bacterial flagellum protein export</keyword>
<keyword evidence="3" id="KW-0813">Transport</keyword>
<dbReference type="GO" id="GO:0015031">
    <property type="term" value="P:protein transport"/>
    <property type="evidence" value="ECO:0007669"/>
    <property type="project" value="UniProtKB-KW"/>
</dbReference>
<evidence type="ECO:0000256" key="5">
    <source>
        <dbReference type="ARBA" id="ARBA00022927"/>
    </source>
</evidence>
<dbReference type="OrthoDB" id="19020at2"/>
<comment type="function">
    <text evidence="1">Needed for flagellar regrowth and assembly.</text>
</comment>
<evidence type="ECO:0000313" key="8">
    <source>
        <dbReference type="EMBL" id="ASS75650.1"/>
    </source>
</evidence>
<keyword evidence="9" id="KW-1185">Reference proteome</keyword>
<comment type="similarity">
    <text evidence="2">Belongs to the FliH family.</text>
</comment>
<dbReference type="EMBL" id="CP022657">
    <property type="protein sequence ID" value="ASS75650.1"/>
    <property type="molecule type" value="Genomic_DNA"/>
</dbReference>
<evidence type="ECO:0000256" key="6">
    <source>
        <dbReference type="ARBA" id="ARBA00023225"/>
    </source>
</evidence>
<evidence type="ECO:0000256" key="2">
    <source>
        <dbReference type="ARBA" id="ARBA00006602"/>
    </source>
</evidence>
<dbReference type="PANTHER" id="PTHR34982:SF1">
    <property type="entry name" value="FLAGELLAR ASSEMBLY PROTEIN FLIH"/>
    <property type="match status" value="1"/>
</dbReference>
<evidence type="ECO:0000256" key="3">
    <source>
        <dbReference type="ARBA" id="ARBA00022448"/>
    </source>
</evidence>
<accession>A0A223D225</accession>
<dbReference type="PANTHER" id="PTHR34982">
    <property type="entry name" value="YOP PROTEINS TRANSLOCATION PROTEIN L"/>
    <property type="match status" value="1"/>
</dbReference>
<evidence type="ECO:0000256" key="1">
    <source>
        <dbReference type="ARBA" id="ARBA00003041"/>
    </source>
</evidence>
<sequence length="256" mass="28406">MSKLLKAQQTSLAQQAYQIQVEPVVFPRSENPGQAEFEQAILAAQQEANAILADAQATARKHVAHAEEEVSGMLERERERVQSLLQAEVEAAKEQGRQEGIALGMEQAQAECVEMLQAADEQYQSAVEERRRYFAQAEPMIVDLALEVAKKIMIRESSVDRSFVVEVVQAALDEMHDSGKVEVRVHPDDHAVVQQNRERLRKDVPGQAELLIIKDHSVEAGGCVVCTSFGNIDARIDTQLEEVRKALQEVAASLEP</sequence>
<gene>
    <name evidence="8" type="ORF">CIG75_12055</name>
</gene>
<keyword evidence="4" id="KW-1005">Bacterial flagellum biogenesis</keyword>